<dbReference type="Pfam" id="PF01656">
    <property type="entry name" value="CbiA"/>
    <property type="match status" value="1"/>
</dbReference>
<dbReference type="SUPFAM" id="SSF52540">
    <property type="entry name" value="P-loop containing nucleoside triphosphate hydrolases"/>
    <property type="match status" value="1"/>
</dbReference>
<protein>
    <submittedName>
        <fullName evidence="3">SUMF1/EgtB/PvdO family nonheme iron enzyme</fullName>
    </submittedName>
</protein>
<dbReference type="InterPro" id="IPR042095">
    <property type="entry name" value="SUMF_sf"/>
</dbReference>
<dbReference type="GO" id="GO:0007165">
    <property type="term" value="P:signal transduction"/>
    <property type="evidence" value="ECO:0007669"/>
    <property type="project" value="InterPro"/>
</dbReference>
<feature type="region of interest" description="Disordered" evidence="1">
    <location>
        <begin position="322"/>
        <end position="345"/>
    </location>
</feature>
<keyword evidence="4" id="KW-1185">Reference proteome</keyword>
<dbReference type="SUPFAM" id="SSF52200">
    <property type="entry name" value="Toll/Interleukin receptor TIR domain"/>
    <property type="match status" value="1"/>
</dbReference>
<dbReference type="RefSeq" id="WP_285234832.1">
    <property type="nucleotide sequence ID" value="NZ_CP116346.1"/>
</dbReference>
<dbReference type="InterPro" id="IPR002586">
    <property type="entry name" value="CobQ/CobB/MinD/ParA_Nub-bd_dom"/>
</dbReference>
<organism evidence="3 4">
    <name type="scientific">Paucibacter sediminis</name>
    <dbReference type="NCBI Taxonomy" id="3019553"/>
    <lineage>
        <taxon>Bacteria</taxon>
        <taxon>Pseudomonadati</taxon>
        <taxon>Pseudomonadota</taxon>
        <taxon>Betaproteobacteria</taxon>
        <taxon>Burkholderiales</taxon>
        <taxon>Sphaerotilaceae</taxon>
        <taxon>Roseateles</taxon>
    </lineage>
</organism>
<evidence type="ECO:0000259" key="2">
    <source>
        <dbReference type="PROSITE" id="PS50104"/>
    </source>
</evidence>
<dbReference type="Gene3D" id="3.40.50.10140">
    <property type="entry name" value="Toll/interleukin-1 receptor homology (TIR) domain"/>
    <property type="match status" value="1"/>
</dbReference>
<dbReference type="InterPro" id="IPR051043">
    <property type="entry name" value="Sulfatase_Mod_Factor_Kinase"/>
</dbReference>
<dbReference type="InterPro" id="IPR049052">
    <property type="entry name" value="nSTAND1"/>
</dbReference>
<dbReference type="PANTHER" id="PTHR23150:SF19">
    <property type="entry name" value="FORMYLGLYCINE-GENERATING ENZYME"/>
    <property type="match status" value="1"/>
</dbReference>
<reference evidence="3" key="1">
    <citation type="submission" date="2023-01" db="EMBL/GenBank/DDBJ databases">
        <title>Whole genome sequence of Paucibacter sp. S2-9 isolated from pond sediment.</title>
        <authorList>
            <person name="Jung J.Y."/>
        </authorList>
    </citation>
    <scope>NUCLEOTIDE SEQUENCE</scope>
    <source>
        <strain evidence="3">S2-9</strain>
    </source>
</reference>
<feature type="domain" description="TIR" evidence="2">
    <location>
        <begin position="354"/>
        <end position="479"/>
    </location>
</feature>
<name>A0AA95NI97_9BURK</name>
<dbReference type="PANTHER" id="PTHR23150">
    <property type="entry name" value="SULFATASE MODIFYING FACTOR 1, 2"/>
    <property type="match status" value="1"/>
</dbReference>
<dbReference type="Pfam" id="PF13676">
    <property type="entry name" value="TIR_2"/>
    <property type="match status" value="1"/>
</dbReference>
<dbReference type="Pfam" id="PF03781">
    <property type="entry name" value="FGE-sulfatase"/>
    <property type="match status" value="1"/>
</dbReference>
<evidence type="ECO:0000256" key="1">
    <source>
        <dbReference type="SAM" id="MobiDB-lite"/>
    </source>
</evidence>
<dbReference type="EMBL" id="CP116346">
    <property type="protein sequence ID" value="WIT13712.1"/>
    <property type="molecule type" value="Genomic_DNA"/>
</dbReference>
<dbReference type="Pfam" id="PF20703">
    <property type="entry name" value="nSTAND1"/>
    <property type="match status" value="1"/>
</dbReference>
<dbReference type="KEGG" id="pais:PFX98_08855"/>
<evidence type="ECO:0000313" key="4">
    <source>
        <dbReference type="Proteomes" id="UP001177769"/>
    </source>
</evidence>
<dbReference type="NCBIfam" id="NF047398">
    <property type="entry name" value="AAA_KGGVGR"/>
    <property type="match status" value="1"/>
</dbReference>
<dbReference type="InterPro" id="IPR035897">
    <property type="entry name" value="Toll_tir_struct_dom_sf"/>
</dbReference>
<dbReference type="PROSITE" id="PS50104">
    <property type="entry name" value="TIR"/>
    <property type="match status" value="1"/>
</dbReference>
<proteinExistence type="predicted"/>
<gene>
    <name evidence="3" type="ORF">PFX98_08855</name>
</gene>
<evidence type="ECO:0000313" key="3">
    <source>
        <dbReference type="EMBL" id="WIT13712.1"/>
    </source>
</evidence>
<dbReference type="Proteomes" id="UP001177769">
    <property type="component" value="Chromosome"/>
</dbReference>
<accession>A0AA95NI97</accession>
<dbReference type="InterPro" id="IPR005532">
    <property type="entry name" value="SUMF_dom"/>
</dbReference>
<sequence length="1330" mass="144143">MIYTFYSFKGGVGRSMALANVADRLARRGMRVLAIDFDLEAPGLERYYPIDKDAALANPGLIDLLRAFKDSLAGRGESLEAGAFRNLARFVFPIYERVGEGGRLDLLTAGCRSPGEGLRRYALEVRTFDWQDFYYNWEGEAFFEWLRRELTGPQGRYDAVLVDSRTGVTEMGGVCAYQLADVVVMMSAANHQNLQGTLDVARDFCSAPVMALRHGRPLELLVVPARIEQRDPALLKAFYQRFQETFEGQIPAVLAGVSAESLAIPYEPEYAFEEVVVTDPARRERLASIGAAYECLADALVMLGDGAMLRLQPAARAALWPARPEPGDDAAAAAAPPAPGTETTLRYDPTRRFADYDAFISRGSAAPLAEALEQALRRCGVRVYLDNSALVPGESWSQATAQALHHSRHLLLCLDAGGLSPWQKREVEQARTAAQAVHVLPVLLPGAEPELLALALRGMADLQPVDLRGWPERQVEFDLLVQQLNQRVGAEAAAAAPTASFNPYAGLAPGGEAHAGLLDLPEAALQALLQGLGELHGMQLLGPSGVGKTTLVASGLLPALRRGALGLPAPELLWIDARLQPDWLAQWQAPEVEASPRITIVDHADELPAGLSMDDGRADLPRAAWLAELQRVMAGAGPAARLLLIGRHGLPAWPGRSVELHAVAAPPERPRLDVPALRTGMAFEPGLLERLEADLQLGCEPLSLGQLLLPGLWDSARHGFLANESYAARGGVPAAYAAHVDAALARNPAPLRARAEGLLLWLLQLGGEAAWAWRSSSWQRVSQLRGHDANAAPALFWLVRERVLHLEQRDGELQLQLLWPLPPASCPALQRLLDEHGPQLRLRGALAFAQERWQRAERDPASLLTGQALRDAQGLVDGWDAHLTQDMVDYVQASQQSLLEAGRQAAAQAVAQVRQRRHVLVGVLVAALGVGGFVWTRGRSHDAELAQTTMQAAERVQESKTEGARAAVAIAQVTSDGSARQAAESLRGRRVAIQYSGACELGLMNTLATALTALGANVDAPQYVEAPLPGELRYTSGHQVARDLQTVLGDLLGSMGLSFRPALKELPGERGAPLLLALPELSRLPNPRSGEAREGRDGNTLLLVPAGCATLGSERAARELLMRSLGVRYISLFDNDKPLAHRWLDAYYVQRTEVTNAQFGRYVAQACAEQPASSASSACPAAWNARGKPDEPARYLSWQAADAYCRWIGGRLPSEEEWEKAARGVDGRQWPWGNEPDAKRFHGERNARRLLAAVGSYPAGNSPYGAADMAGNLWELTASPWGEGSHVMKGGSYLNDLAEARASLRWSSSDEARGADYLGFRCVVDYRSLR</sequence>
<dbReference type="InterPro" id="IPR016187">
    <property type="entry name" value="CTDL_fold"/>
</dbReference>
<dbReference type="Gene3D" id="3.40.50.300">
    <property type="entry name" value="P-loop containing nucleotide triphosphate hydrolases"/>
    <property type="match status" value="1"/>
</dbReference>
<dbReference type="SUPFAM" id="SSF56436">
    <property type="entry name" value="C-type lectin-like"/>
    <property type="match status" value="1"/>
</dbReference>
<dbReference type="InterPro" id="IPR000157">
    <property type="entry name" value="TIR_dom"/>
</dbReference>
<dbReference type="Gene3D" id="3.90.1580.10">
    <property type="entry name" value="paralog of FGE (formylglycine-generating enzyme)"/>
    <property type="match status" value="1"/>
</dbReference>
<feature type="compositionally biased region" description="Low complexity" evidence="1">
    <location>
        <begin position="329"/>
        <end position="343"/>
    </location>
</feature>
<dbReference type="GO" id="GO:0120147">
    <property type="term" value="F:formylglycine-generating oxidase activity"/>
    <property type="evidence" value="ECO:0007669"/>
    <property type="project" value="TreeGrafter"/>
</dbReference>
<dbReference type="InterPro" id="IPR027417">
    <property type="entry name" value="P-loop_NTPase"/>
</dbReference>